<evidence type="ECO:0000256" key="1">
    <source>
        <dbReference type="ARBA" id="ARBA00004123"/>
    </source>
</evidence>
<dbReference type="Proteomes" id="UP001558613">
    <property type="component" value="Unassembled WGS sequence"/>
</dbReference>
<feature type="region of interest" description="Disordered" evidence="8">
    <location>
        <begin position="291"/>
        <end position="582"/>
    </location>
</feature>
<name>A0ABR3NVE7_9TELE</name>
<dbReference type="Pfam" id="PF03371">
    <property type="entry name" value="PRP38"/>
    <property type="match status" value="1"/>
</dbReference>
<proteinExistence type="inferred from homology"/>
<keyword evidence="10" id="KW-1185">Reference proteome</keyword>
<feature type="compositionally biased region" description="Basic and acidic residues" evidence="8">
    <location>
        <begin position="518"/>
        <end position="528"/>
    </location>
</feature>
<evidence type="ECO:0000256" key="7">
    <source>
        <dbReference type="RuleBase" id="RU367025"/>
    </source>
</evidence>
<feature type="compositionally biased region" description="Polar residues" evidence="8">
    <location>
        <begin position="573"/>
        <end position="582"/>
    </location>
</feature>
<dbReference type="PANTHER" id="PTHR23142">
    <property type="entry name" value="PRE-MRNA-SPLICING FACTOR 38A-RELATED"/>
    <property type="match status" value="1"/>
</dbReference>
<evidence type="ECO:0000313" key="9">
    <source>
        <dbReference type="EMBL" id="KAL1280894.1"/>
    </source>
</evidence>
<evidence type="ECO:0000256" key="6">
    <source>
        <dbReference type="ARBA" id="ARBA00023242"/>
    </source>
</evidence>
<reference evidence="9 10" key="1">
    <citation type="submission" date="2023-09" db="EMBL/GenBank/DDBJ databases">
        <authorList>
            <person name="Wang M."/>
        </authorList>
    </citation>
    <scope>NUCLEOTIDE SEQUENCE [LARGE SCALE GENOMIC DNA]</scope>
    <source>
        <strain evidence="9">GT-2023</strain>
        <tissue evidence="9">Liver</tissue>
    </source>
</reference>
<evidence type="ECO:0000313" key="10">
    <source>
        <dbReference type="Proteomes" id="UP001558613"/>
    </source>
</evidence>
<feature type="compositionally biased region" description="Basic and acidic residues" evidence="8">
    <location>
        <begin position="423"/>
        <end position="489"/>
    </location>
</feature>
<organism evidence="9 10">
    <name type="scientific">Cirrhinus molitorella</name>
    <name type="common">mud carp</name>
    <dbReference type="NCBI Taxonomy" id="172907"/>
    <lineage>
        <taxon>Eukaryota</taxon>
        <taxon>Metazoa</taxon>
        <taxon>Chordata</taxon>
        <taxon>Craniata</taxon>
        <taxon>Vertebrata</taxon>
        <taxon>Euteleostomi</taxon>
        <taxon>Actinopterygii</taxon>
        <taxon>Neopterygii</taxon>
        <taxon>Teleostei</taxon>
        <taxon>Ostariophysi</taxon>
        <taxon>Cypriniformes</taxon>
        <taxon>Cyprinidae</taxon>
        <taxon>Labeoninae</taxon>
        <taxon>Labeonini</taxon>
        <taxon>Cirrhinus</taxon>
    </lineage>
</organism>
<feature type="compositionally biased region" description="Basic and acidic residues" evidence="8">
    <location>
        <begin position="550"/>
        <end position="572"/>
    </location>
</feature>
<sequence length="582" mass="68238">MAVSQQQQQQQAVSKPAGGKHGNVLPLWGNEKTMNLNPMILTNVLSSPYFKVQLYELKTYHEVVDEIYFKVNHMEPWEKGSRKTAGQTGMCGGVRGVGTGGIVSTAFCLLYKLFTLKLTRKQVMGLITHTDSPYIRSLGFMYIRYTQPPPDLVDWYDEFLDDEEISITGCWLISCPCTPTLTCKGVDGPCDAGGLDIGCAPHSWLAFVSAVRQAHPTHSTPSHAPVQHICQLAYDLLTIAPNLSHCIELDVKAGGGCVMTIGEMLRSFLTKLEWFSTLFPRIPVPVQKAIDQHMKSRPRKPPQKEEQAEEEAAADSGRHGDRRRSRTPRKSPSPRKSQNRSRSRSHHREKQGASFDRELERERDRQRKEREGKDRDRDRDREREKDRDRDRERDRDRRRSRTPDRNTERRRSRSRERRRSRSASREKRNERKDRDKEREAESERERSRRKDRDHHKDRERSKDKRSKGEGEERRHKEDKEDRKHREEKRSKRSRSRSRDRKHKTERPSKKRSRSSSRTRQEAGDERNRKREHSHSKERSHKRSRSKERSHRRESSNGREHVKQDRHSPEPGERTNSVRAESP</sequence>
<feature type="compositionally biased region" description="Basic residues" evidence="8">
    <location>
        <begin position="529"/>
        <end position="549"/>
    </location>
</feature>
<comment type="similarity">
    <text evidence="2 7">Belongs to the PRP38 family.</text>
</comment>
<keyword evidence="5 7" id="KW-0508">mRNA splicing</keyword>
<dbReference type="EMBL" id="JAYMGO010000002">
    <property type="protein sequence ID" value="KAL1280894.1"/>
    <property type="molecule type" value="Genomic_DNA"/>
</dbReference>
<protein>
    <recommendedName>
        <fullName evidence="7">Pre-mRNA-splicing factor 38B</fullName>
    </recommendedName>
</protein>
<keyword evidence="3 7" id="KW-0507">mRNA processing</keyword>
<accession>A0ABR3NVE7</accession>
<gene>
    <name evidence="9" type="ORF">QQF64_015494</name>
</gene>
<evidence type="ECO:0000256" key="5">
    <source>
        <dbReference type="ARBA" id="ARBA00023187"/>
    </source>
</evidence>
<evidence type="ECO:0000256" key="2">
    <source>
        <dbReference type="ARBA" id="ARBA00006164"/>
    </source>
</evidence>
<comment type="caution">
    <text evidence="9">The sequence shown here is derived from an EMBL/GenBank/DDBJ whole genome shotgun (WGS) entry which is preliminary data.</text>
</comment>
<evidence type="ECO:0000256" key="4">
    <source>
        <dbReference type="ARBA" id="ARBA00022728"/>
    </source>
</evidence>
<dbReference type="InterPro" id="IPR005037">
    <property type="entry name" value="PRP38"/>
</dbReference>
<feature type="compositionally biased region" description="Basic and acidic residues" evidence="8">
    <location>
        <begin position="355"/>
        <end position="409"/>
    </location>
</feature>
<feature type="compositionally biased region" description="Basic residues" evidence="8">
    <location>
        <begin position="410"/>
        <end position="422"/>
    </location>
</feature>
<keyword evidence="4 7" id="KW-0747">Spliceosome</keyword>
<comment type="subcellular location">
    <subcellularLocation>
        <location evidence="1 7">Nucleus</location>
    </subcellularLocation>
</comment>
<feature type="compositionally biased region" description="Basic residues" evidence="8">
    <location>
        <begin position="320"/>
        <end position="349"/>
    </location>
</feature>
<evidence type="ECO:0000256" key="3">
    <source>
        <dbReference type="ARBA" id="ARBA00022664"/>
    </source>
</evidence>
<keyword evidence="6 7" id="KW-0539">Nucleus</keyword>
<evidence type="ECO:0000256" key="8">
    <source>
        <dbReference type="SAM" id="MobiDB-lite"/>
    </source>
</evidence>
<feature type="compositionally biased region" description="Basic residues" evidence="8">
    <location>
        <begin position="490"/>
        <end position="516"/>
    </location>
</feature>
<comment type="function">
    <text evidence="7">May be required for pre-mRNA splicing.</text>
</comment>